<protein>
    <submittedName>
        <fullName evidence="2">Uncharacterized protein</fullName>
    </submittedName>
</protein>
<reference evidence="2 3" key="1">
    <citation type="journal article" date="2024" name="G3 (Bethesda)">
        <title>Genome assembly of Hibiscus sabdariffa L. provides insights into metabolisms of medicinal natural products.</title>
        <authorList>
            <person name="Kim T."/>
        </authorList>
    </citation>
    <scope>NUCLEOTIDE SEQUENCE [LARGE SCALE GENOMIC DNA]</scope>
    <source>
        <strain evidence="2">TK-2024</strain>
        <tissue evidence="2">Old leaves</tissue>
    </source>
</reference>
<keyword evidence="3" id="KW-1185">Reference proteome</keyword>
<dbReference type="Proteomes" id="UP001396334">
    <property type="component" value="Unassembled WGS sequence"/>
</dbReference>
<accession>A0ABR2RGQ4</accession>
<evidence type="ECO:0000313" key="2">
    <source>
        <dbReference type="EMBL" id="KAK9012118.1"/>
    </source>
</evidence>
<evidence type="ECO:0000313" key="3">
    <source>
        <dbReference type="Proteomes" id="UP001396334"/>
    </source>
</evidence>
<dbReference type="EMBL" id="JBBPBN010000022">
    <property type="protein sequence ID" value="KAK9012118.1"/>
    <property type="molecule type" value="Genomic_DNA"/>
</dbReference>
<evidence type="ECO:0000256" key="1">
    <source>
        <dbReference type="SAM" id="Phobius"/>
    </source>
</evidence>
<gene>
    <name evidence="2" type="ORF">V6N11_040187</name>
</gene>
<organism evidence="2 3">
    <name type="scientific">Hibiscus sabdariffa</name>
    <name type="common">roselle</name>
    <dbReference type="NCBI Taxonomy" id="183260"/>
    <lineage>
        <taxon>Eukaryota</taxon>
        <taxon>Viridiplantae</taxon>
        <taxon>Streptophyta</taxon>
        <taxon>Embryophyta</taxon>
        <taxon>Tracheophyta</taxon>
        <taxon>Spermatophyta</taxon>
        <taxon>Magnoliopsida</taxon>
        <taxon>eudicotyledons</taxon>
        <taxon>Gunneridae</taxon>
        <taxon>Pentapetalae</taxon>
        <taxon>rosids</taxon>
        <taxon>malvids</taxon>
        <taxon>Malvales</taxon>
        <taxon>Malvaceae</taxon>
        <taxon>Malvoideae</taxon>
        <taxon>Hibiscus</taxon>
    </lineage>
</organism>
<feature type="transmembrane region" description="Helical" evidence="1">
    <location>
        <begin position="12"/>
        <end position="34"/>
    </location>
</feature>
<keyword evidence="1" id="KW-0472">Membrane</keyword>
<sequence length="76" mass="8589">MLIAKDYSPPFFFLTTPLLAISPLFLFSLSFKFLSIKQTNSKNQKKTLSTVALPLPYSTPIKVPDGKLEIEGFFFN</sequence>
<comment type="caution">
    <text evidence="2">The sequence shown here is derived from an EMBL/GenBank/DDBJ whole genome shotgun (WGS) entry which is preliminary data.</text>
</comment>
<proteinExistence type="predicted"/>
<keyword evidence="1" id="KW-0812">Transmembrane</keyword>
<keyword evidence="1" id="KW-1133">Transmembrane helix</keyword>
<name>A0ABR2RGQ4_9ROSI</name>